<evidence type="ECO:0000256" key="1">
    <source>
        <dbReference type="ARBA" id="ARBA00006206"/>
    </source>
</evidence>
<keyword evidence="3" id="KW-0119">Carbohydrate metabolism</keyword>
<evidence type="ECO:0000313" key="5">
    <source>
        <dbReference type="EMBL" id="KAJ7030824.1"/>
    </source>
</evidence>
<dbReference type="EMBL" id="JARJCM010000087">
    <property type="protein sequence ID" value="KAJ7030824.1"/>
    <property type="molecule type" value="Genomic_DNA"/>
</dbReference>
<name>A0AAD6SNH4_9AGAR</name>
<gene>
    <name evidence="5" type="ORF">C8F04DRAFT_1112623</name>
</gene>
<dbReference type="GO" id="GO:0033499">
    <property type="term" value="P:galactose catabolic process via UDP-galactose, Leloir pathway"/>
    <property type="evidence" value="ECO:0007669"/>
    <property type="project" value="TreeGrafter"/>
</dbReference>
<evidence type="ECO:0000313" key="6">
    <source>
        <dbReference type="Proteomes" id="UP001218188"/>
    </source>
</evidence>
<keyword evidence="2" id="KW-0413">Isomerase</keyword>
<dbReference type="CDD" id="cd09019">
    <property type="entry name" value="galactose_mutarotase_like"/>
    <property type="match status" value="1"/>
</dbReference>
<dbReference type="AlphaFoldDB" id="A0AAD6SNH4"/>
<dbReference type="PANTHER" id="PTHR10091:SF6">
    <property type="entry name" value="1-EPIMERASE, PUTATIVE (AFU_ORTHOLOGUE AFUA_3G13240)-RELATED"/>
    <property type="match status" value="1"/>
</dbReference>
<keyword evidence="6" id="KW-1185">Reference proteome</keyword>
<dbReference type="InterPro" id="IPR008183">
    <property type="entry name" value="Aldose_1/G6P_1-epimerase"/>
</dbReference>
<reference evidence="5" key="1">
    <citation type="submission" date="2023-03" db="EMBL/GenBank/DDBJ databases">
        <title>Massive genome expansion in bonnet fungi (Mycena s.s.) driven by repeated elements and novel gene families across ecological guilds.</title>
        <authorList>
            <consortium name="Lawrence Berkeley National Laboratory"/>
            <person name="Harder C.B."/>
            <person name="Miyauchi S."/>
            <person name="Viragh M."/>
            <person name="Kuo A."/>
            <person name="Thoen E."/>
            <person name="Andreopoulos B."/>
            <person name="Lu D."/>
            <person name="Skrede I."/>
            <person name="Drula E."/>
            <person name="Henrissat B."/>
            <person name="Morin E."/>
            <person name="Kohler A."/>
            <person name="Barry K."/>
            <person name="LaButti K."/>
            <person name="Morin E."/>
            <person name="Salamov A."/>
            <person name="Lipzen A."/>
            <person name="Mereny Z."/>
            <person name="Hegedus B."/>
            <person name="Baldrian P."/>
            <person name="Stursova M."/>
            <person name="Weitz H."/>
            <person name="Taylor A."/>
            <person name="Grigoriev I.V."/>
            <person name="Nagy L.G."/>
            <person name="Martin F."/>
            <person name="Kauserud H."/>
        </authorList>
    </citation>
    <scope>NUCLEOTIDE SEQUENCE</scope>
    <source>
        <strain evidence="5">CBHHK200</strain>
    </source>
</reference>
<sequence>MVLKQITALVFAVLSVNATIAISTHRTDDPLTTIALAAPDGSIKANFIAWGATTTNLWVKDKHGSFRDILLGFDNHSLYQTQEDGHPYFAPVIGRYANRIRNGTFTIPISKNASGPGQKYQIPENAADATLHGGIVGYDARPWTTLKQSSNSVTFSLVDPDGDQGFPGTVTTEVTYTLDVKSTWKIHMHSVATEPTPIMLTNHHYFNLEAYQESQDLNSHFIQIDASRFVATNGELLPNGTLTSVEGTTLDFRKAKSLGEAINNTVCGTGCSGFDNDWVYDTPNSNKPGLSLWSTNSGIKLDVTTNQIATQVYSCNALFFPGIIPVIPRKVDQGGPDEVYENQSCVALEQQSIIDAINNPEFGVNQIYGPNRPYTWETTYTFSVLN</sequence>
<feature type="signal peptide" evidence="4">
    <location>
        <begin position="1"/>
        <end position="18"/>
    </location>
</feature>
<dbReference type="Pfam" id="PF01263">
    <property type="entry name" value="Aldose_epim"/>
    <property type="match status" value="1"/>
</dbReference>
<dbReference type="InterPro" id="IPR011013">
    <property type="entry name" value="Gal_mutarotase_sf_dom"/>
</dbReference>
<evidence type="ECO:0000256" key="3">
    <source>
        <dbReference type="ARBA" id="ARBA00023277"/>
    </source>
</evidence>
<comment type="caution">
    <text evidence="5">The sequence shown here is derived from an EMBL/GenBank/DDBJ whole genome shotgun (WGS) entry which is preliminary data.</text>
</comment>
<accession>A0AAD6SNH4</accession>
<evidence type="ECO:0000256" key="2">
    <source>
        <dbReference type="ARBA" id="ARBA00023235"/>
    </source>
</evidence>
<comment type="similarity">
    <text evidence="1">Belongs to the aldose epimerase family.</text>
</comment>
<proteinExistence type="inferred from homology"/>
<dbReference type="GO" id="GO:0030246">
    <property type="term" value="F:carbohydrate binding"/>
    <property type="evidence" value="ECO:0007669"/>
    <property type="project" value="InterPro"/>
</dbReference>
<organism evidence="5 6">
    <name type="scientific">Mycena alexandri</name>
    <dbReference type="NCBI Taxonomy" id="1745969"/>
    <lineage>
        <taxon>Eukaryota</taxon>
        <taxon>Fungi</taxon>
        <taxon>Dikarya</taxon>
        <taxon>Basidiomycota</taxon>
        <taxon>Agaricomycotina</taxon>
        <taxon>Agaricomycetes</taxon>
        <taxon>Agaricomycetidae</taxon>
        <taxon>Agaricales</taxon>
        <taxon>Marasmiineae</taxon>
        <taxon>Mycenaceae</taxon>
        <taxon>Mycena</taxon>
    </lineage>
</organism>
<feature type="chain" id="PRO_5042013448" evidence="4">
    <location>
        <begin position="19"/>
        <end position="386"/>
    </location>
</feature>
<dbReference type="PANTHER" id="PTHR10091">
    <property type="entry name" value="ALDOSE-1-EPIMERASE"/>
    <property type="match status" value="1"/>
</dbReference>
<protein>
    <submittedName>
        <fullName evidence="5">Galactose mutarotase-like protein</fullName>
    </submittedName>
</protein>
<dbReference type="InterPro" id="IPR014718">
    <property type="entry name" value="GH-type_carb-bd"/>
</dbReference>
<dbReference type="SUPFAM" id="SSF74650">
    <property type="entry name" value="Galactose mutarotase-like"/>
    <property type="match status" value="1"/>
</dbReference>
<dbReference type="Proteomes" id="UP001218188">
    <property type="component" value="Unassembled WGS sequence"/>
</dbReference>
<dbReference type="Gene3D" id="2.70.98.10">
    <property type="match status" value="1"/>
</dbReference>
<dbReference type="GO" id="GO:0004034">
    <property type="term" value="F:aldose 1-epimerase activity"/>
    <property type="evidence" value="ECO:0007669"/>
    <property type="project" value="TreeGrafter"/>
</dbReference>
<dbReference type="GO" id="GO:0006006">
    <property type="term" value="P:glucose metabolic process"/>
    <property type="evidence" value="ECO:0007669"/>
    <property type="project" value="TreeGrafter"/>
</dbReference>
<evidence type="ECO:0000256" key="4">
    <source>
        <dbReference type="SAM" id="SignalP"/>
    </source>
</evidence>
<dbReference type="InterPro" id="IPR047215">
    <property type="entry name" value="Galactose_mutarotase-like"/>
</dbReference>
<keyword evidence="4" id="KW-0732">Signal</keyword>